<keyword evidence="2" id="KW-1185">Reference proteome</keyword>
<accession>A0A556QMF5</accession>
<dbReference type="RefSeq" id="WP_144228168.1">
    <property type="nucleotide sequence ID" value="NZ_CBCRVV010000001.1"/>
</dbReference>
<sequence length="195" mass="20771">MHSYPKFFLTVLLIAVLSLITQAEVPTGVTRVPVVFSGGHETEPVDRGRPVKLIAAALGVKDEIFREAFSHVRPAGPDSHGPTDEEARKNKSALMNALKKYGITDEQLNAVSNYYRYPPGSTQLWKHTPATADALVKNGVVIAYEITRGGAGYTTPPTVSVPGIKTATAQVELSFGKDMATNGAIAAITVPAAQK</sequence>
<evidence type="ECO:0000313" key="2">
    <source>
        <dbReference type="Proteomes" id="UP000315648"/>
    </source>
</evidence>
<comment type="caution">
    <text evidence="1">The sequence shown here is derived from an EMBL/GenBank/DDBJ whole genome shotgun (WGS) entry which is preliminary data.</text>
</comment>
<organism evidence="1 2">
    <name type="scientific">Rariglobus hedericola</name>
    <dbReference type="NCBI Taxonomy" id="2597822"/>
    <lineage>
        <taxon>Bacteria</taxon>
        <taxon>Pseudomonadati</taxon>
        <taxon>Verrucomicrobiota</taxon>
        <taxon>Opitutia</taxon>
        <taxon>Opitutales</taxon>
        <taxon>Opitutaceae</taxon>
        <taxon>Rariglobus</taxon>
    </lineage>
</organism>
<dbReference type="Proteomes" id="UP000315648">
    <property type="component" value="Unassembled WGS sequence"/>
</dbReference>
<name>A0A556QMF5_9BACT</name>
<reference evidence="1 2" key="1">
    <citation type="submission" date="2019-07" db="EMBL/GenBank/DDBJ databases">
        <title>Description of 53C-WASEF.</title>
        <authorList>
            <person name="Pitt A."/>
            <person name="Hahn M.W."/>
        </authorList>
    </citation>
    <scope>NUCLEOTIDE SEQUENCE [LARGE SCALE GENOMIC DNA]</scope>
    <source>
        <strain evidence="1 2">53C-WASEF</strain>
    </source>
</reference>
<dbReference type="OrthoDB" id="214825at2"/>
<protein>
    <submittedName>
        <fullName evidence="1">Uncharacterized protein</fullName>
    </submittedName>
</protein>
<dbReference type="AlphaFoldDB" id="A0A556QMF5"/>
<proteinExistence type="predicted"/>
<dbReference type="EMBL" id="VMBG01000001">
    <property type="protein sequence ID" value="TSJ77826.1"/>
    <property type="molecule type" value="Genomic_DNA"/>
</dbReference>
<gene>
    <name evidence="1" type="ORF">FPL22_00535</name>
</gene>
<evidence type="ECO:0000313" key="1">
    <source>
        <dbReference type="EMBL" id="TSJ77826.1"/>
    </source>
</evidence>